<dbReference type="InterPro" id="IPR013785">
    <property type="entry name" value="Aldolase_TIM"/>
</dbReference>
<dbReference type="EMBL" id="WIXE01023532">
    <property type="protein sequence ID" value="KAK5966393.1"/>
    <property type="molecule type" value="Genomic_DNA"/>
</dbReference>
<dbReference type="AlphaFoldDB" id="A0AAN8IEH8"/>
<keyword evidence="2" id="KW-1015">Disulfide bond</keyword>
<evidence type="ECO:0000313" key="4">
    <source>
        <dbReference type="EMBL" id="KAK5966393.1"/>
    </source>
</evidence>
<gene>
    <name evidence="4" type="ORF">GCK32_012853</name>
</gene>
<evidence type="ECO:0000256" key="2">
    <source>
        <dbReference type="ARBA" id="ARBA00023157"/>
    </source>
</evidence>
<evidence type="ECO:0000256" key="1">
    <source>
        <dbReference type="ARBA" id="ARBA00008871"/>
    </source>
</evidence>
<organism evidence="4 5">
    <name type="scientific">Trichostrongylus colubriformis</name>
    <name type="common">Black scour worm</name>
    <dbReference type="NCBI Taxonomy" id="6319"/>
    <lineage>
        <taxon>Eukaryota</taxon>
        <taxon>Metazoa</taxon>
        <taxon>Ecdysozoa</taxon>
        <taxon>Nematoda</taxon>
        <taxon>Chromadorea</taxon>
        <taxon>Rhabditida</taxon>
        <taxon>Rhabditina</taxon>
        <taxon>Rhabditomorpha</taxon>
        <taxon>Strongyloidea</taxon>
        <taxon>Trichostrongylidae</taxon>
        <taxon>Trichostrongylus</taxon>
    </lineage>
</organism>
<protein>
    <recommendedName>
        <fullName evidence="3">Hyaluronidase</fullName>
        <ecNumber evidence="3">3.2.1.35</ecNumber>
    </recommendedName>
</protein>
<dbReference type="Pfam" id="PF01630">
    <property type="entry name" value="Glyco_hydro_56"/>
    <property type="match status" value="1"/>
</dbReference>
<accession>A0AAN8IEH8</accession>
<comment type="similarity">
    <text evidence="1 3">Belongs to the glycosyl hydrolase 56 family.</text>
</comment>
<dbReference type="GO" id="GO:0005975">
    <property type="term" value="P:carbohydrate metabolic process"/>
    <property type="evidence" value="ECO:0007669"/>
    <property type="project" value="InterPro"/>
</dbReference>
<dbReference type="Proteomes" id="UP001331761">
    <property type="component" value="Unassembled WGS sequence"/>
</dbReference>
<keyword evidence="3" id="KW-0326">Glycosidase</keyword>
<evidence type="ECO:0000256" key="3">
    <source>
        <dbReference type="RuleBase" id="RU610713"/>
    </source>
</evidence>
<dbReference type="InterPro" id="IPR017853">
    <property type="entry name" value="GH"/>
</dbReference>
<name>A0AAN8IEH8_TRICO</name>
<dbReference type="GO" id="GO:0004415">
    <property type="term" value="F:hyalurononglucosaminidase activity"/>
    <property type="evidence" value="ECO:0007669"/>
    <property type="project" value="UniProtKB-UniRule"/>
</dbReference>
<dbReference type="InterPro" id="IPR018155">
    <property type="entry name" value="Hyaluronidase"/>
</dbReference>
<reference evidence="4 5" key="1">
    <citation type="submission" date="2019-10" db="EMBL/GenBank/DDBJ databases">
        <title>Assembly and Annotation for the nematode Trichostrongylus colubriformis.</title>
        <authorList>
            <person name="Martin J."/>
        </authorList>
    </citation>
    <scope>NUCLEOTIDE SEQUENCE [LARGE SCALE GENOMIC DNA]</scope>
    <source>
        <strain evidence="4">G859</strain>
        <tissue evidence="4">Whole worm</tissue>
    </source>
</reference>
<dbReference type="PANTHER" id="PTHR11769">
    <property type="entry name" value="HYALURONIDASE"/>
    <property type="match status" value="1"/>
</dbReference>
<dbReference type="EC" id="3.2.1.35" evidence="3"/>
<dbReference type="PANTHER" id="PTHR11769:SF35">
    <property type="entry name" value="HYALURONIDASE"/>
    <property type="match status" value="1"/>
</dbReference>
<dbReference type="SUPFAM" id="SSF51445">
    <property type="entry name" value="(Trans)glycosidases"/>
    <property type="match status" value="1"/>
</dbReference>
<sequence length="191" mass="22622">LYGFPYCNYDAGKLKNETRCSAKYQNFNDRMKYIYDNSQALYPSIYLNNKADPERNFRYVQAIIAETKRVAEVQRKTNNRKLPIFVYTKFEYDPFKDFKSYYTMEDLCSTILLPYLMGVDGFIFWSTSNDMPKRCTPIPKYVEDTLGPFVQDVVKGRHGQMAKVYEPNRVWQFEKVCPSHVLNTYKTNSNF</sequence>
<keyword evidence="5" id="KW-1185">Reference proteome</keyword>
<keyword evidence="3" id="KW-0378">Hydrolase</keyword>
<comment type="caution">
    <text evidence="4">The sequence shown here is derived from an EMBL/GenBank/DDBJ whole genome shotgun (WGS) entry which is preliminary data.</text>
</comment>
<dbReference type="GO" id="GO:0030214">
    <property type="term" value="P:hyaluronan catabolic process"/>
    <property type="evidence" value="ECO:0007669"/>
    <property type="project" value="TreeGrafter"/>
</dbReference>
<feature type="non-terminal residue" evidence="4">
    <location>
        <position position="1"/>
    </location>
</feature>
<proteinExistence type="inferred from homology"/>
<dbReference type="Gene3D" id="3.20.20.70">
    <property type="entry name" value="Aldolase class I"/>
    <property type="match status" value="1"/>
</dbReference>
<evidence type="ECO:0000313" key="5">
    <source>
        <dbReference type="Proteomes" id="UP001331761"/>
    </source>
</evidence>
<comment type="catalytic activity">
    <reaction evidence="3">
        <text>Random hydrolysis of (1-&gt;4)-linkages between N-acetyl-beta-D-glucosamine and D-glucuronate residues in hyaluronate.</text>
        <dbReference type="EC" id="3.2.1.35"/>
    </reaction>
</comment>